<comment type="caution">
    <text evidence="3">The sequence shown here is derived from an EMBL/GenBank/DDBJ whole genome shotgun (WGS) entry which is preliminary data.</text>
</comment>
<evidence type="ECO:0000313" key="4">
    <source>
        <dbReference type="Proteomes" id="UP001633002"/>
    </source>
</evidence>
<evidence type="ECO:0000259" key="2">
    <source>
        <dbReference type="Pfam" id="PF04884"/>
    </source>
</evidence>
<organism evidence="3 4">
    <name type="scientific">Riccia sorocarpa</name>
    <dbReference type="NCBI Taxonomy" id="122646"/>
    <lineage>
        <taxon>Eukaryota</taxon>
        <taxon>Viridiplantae</taxon>
        <taxon>Streptophyta</taxon>
        <taxon>Embryophyta</taxon>
        <taxon>Marchantiophyta</taxon>
        <taxon>Marchantiopsida</taxon>
        <taxon>Marchantiidae</taxon>
        <taxon>Marchantiales</taxon>
        <taxon>Ricciaceae</taxon>
        <taxon>Riccia</taxon>
    </lineage>
</organism>
<dbReference type="EMBL" id="JBJQOH010000006">
    <property type="protein sequence ID" value="KAL3682008.1"/>
    <property type="molecule type" value="Genomic_DNA"/>
</dbReference>
<dbReference type="InterPro" id="IPR006968">
    <property type="entry name" value="RUS_fam"/>
</dbReference>
<dbReference type="InterPro" id="IPR054549">
    <property type="entry name" value="UVB_sens_RUS_dom"/>
</dbReference>
<gene>
    <name evidence="3" type="ORF">R1sor_000030</name>
</gene>
<dbReference type="Pfam" id="PF04884">
    <property type="entry name" value="UVB_sens_prot"/>
    <property type="match status" value="1"/>
</dbReference>
<feature type="domain" description="Protein root UVB sensitive/RUS" evidence="2">
    <location>
        <begin position="116"/>
        <end position="351"/>
    </location>
</feature>
<dbReference type="PANTHER" id="PTHR12770:SF29">
    <property type="entry name" value="PROTEIN ROOT UVB SENSITIVE 4"/>
    <property type="match status" value="1"/>
</dbReference>
<accession>A0ABD3GS09</accession>
<proteinExistence type="inferred from homology"/>
<dbReference type="AlphaFoldDB" id="A0ABD3GS09"/>
<sequence length="547" mass="61005">MNCSLSAKSNAPLRIQVRIRREDSPGAKIGNCGKTFSFQFPEKGPAFARHILEIVSRKWKKLETQKLPIYFHKDGQEFQYAWDGRSFFLEPLEPLDSNLAGEVSPKDPEFYQLGARRILRTLRRTFIPEQVRPHYISYMKWKCLHRVLSSILQVQCTQAMLLAIGVGAQRALPAAAGLNWVLKDGLGRLGRFAYSGALGSTFDSNLKRVRFSTSVLFSLSLGLEILTPYFPNYFLFLATVANVGKSIALAAYLATSSAIHKSFAIGDNLADIAAKGQVQTVVADNIGLALSCLLSNIMRVNHRLDPLLLLVIFPVLSGLDLFAIYHELRAVHLQTLNKVRLEIIVELWLKSKKVASPEEVSTVEGLQFFQLPGQQTLPLRIGALTPSGWEPDDVLDVFQSQSQEPYTLLRDSSGRAAVLRQVVPETRLPGILLWFRKGFTSKDVITAALQVGHLRAIATSGNYISWTDNPSDMELVDLINGQSSAKEESSESLHNRWKILVARSRQQAVEAVDSLLISMEESGWQTKHILLAPSERHTYTPKLARNG</sequence>
<evidence type="ECO:0000313" key="3">
    <source>
        <dbReference type="EMBL" id="KAL3682008.1"/>
    </source>
</evidence>
<evidence type="ECO:0000256" key="1">
    <source>
        <dbReference type="ARBA" id="ARBA00007558"/>
    </source>
</evidence>
<comment type="similarity">
    <text evidence="1">Belongs to the RUS1 family.</text>
</comment>
<keyword evidence="4" id="KW-1185">Reference proteome</keyword>
<dbReference type="Proteomes" id="UP001633002">
    <property type="component" value="Unassembled WGS sequence"/>
</dbReference>
<dbReference type="PANTHER" id="PTHR12770">
    <property type="entry name" value="RUS1 FAMILY PROTEIN C16ORF58"/>
    <property type="match status" value="1"/>
</dbReference>
<reference evidence="3 4" key="1">
    <citation type="submission" date="2024-09" db="EMBL/GenBank/DDBJ databases">
        <title>Chromosome-scale assembly of Riccia sorocarpa.</title>
        <authorList>
            <person name="Paukszto L."/>
        </authorList>
    </citation>
    <scope>NUCLEOTIDE SEQUENCE [LARGE SCALE GENOMIC DNA]</scope>
    <source>
        <strain evidence="3">LP-2024</strain>
        <tissue evidence="3">Aerial parts of the thallus</tissue>
    </source>
</reference>
<protein>
    <recommendedName>
        <fullName evidence="2">Protein root UVB sensitive/RUS domain-containing protein</fullName>
    </recommendedName>
</protein>
<name>A0ABD3GS09_9MARC</name>